<evidence type="ECO:0000256" key="2">
    <source>
        <dbReference type="SAM" id="SignalP"/>
    </source>
</evidence>
<proteinExistence type="inferred from homology"/>
<feature type="signal peptide" evidence="2">
    <location>
        <begin position="1"/>
        <end position="23"/>
    </location>
</feature>
<dbReference type="SMART" id="SM00014">
    <property type="entry name" value="acidPPc"/>
    <property type="match status" value="1"/>
</dbReference>
<dbReference type="InterPro" id="IPR000326">
    <property type="entry name" value="PAP2/HPO"/>
</dbReference>
<evidence type="ECO:0000256" key="1">
    <source>
        <dbReference type="PIRNR" id="PIRNR000897"/>
    </source>
</evidence>
<dbReference type="EC" id="3.1.3.2" evidence="1"/>
<dbReference type="Gene3D" id="1.20.144.10">
    <property type="entry name" value="Phosphatidic acid phosphatase type 2/haloperoxidase"/>
    <property type="match status" value="1"/>
</dbReference>
<feature type="domain" description="Phosphatidic acid phosphatase type 2/haloperoxidase" evidence="3">
    <location>
        <begin position="106"/>
        <end position="215"/>
    </location>
</feature>
<comment type="caution">
    <text evidence="4">The sequence shown here is derived from an EMBL/GenBank/DDBJ whole genome shotgun (WGS) entry which is preliminary data.</text>
</comment>
<dbReference type="EMBL" id="APMP01000001">
    <property type="protein sequence ID" value="ENZ83911.1"/>
    <property type="molecule type" value="Genomic_DNA"/>
</dbReference>
<keyword evidence="1" id="KW-0378">Hydrolase</keyword>
<accession>R0D5S0</accession>
<gene>
    <name evidence="4" type="ORF">OR37_00419</name>
</gene>
<comment type="catalytic activity">
    <reaction evidence="1">
        <text>a phosphate monoester + H2O = an alcohol + phosphate</text>
        <dbReference type="Rhea" id="RHEA:15017"/>
        <dbReference type="ChEBI" id="CHEBI:15377"/>
        <dbReference type="ChEBI" id="CHEBI:30879"/>
        <dbReference type="ChEBI" id="CHEBI:43474"/>
        <dbReference type="ChEBI" id="CHEBI:67140"/>
        <dbReference type="EC" id="3.1.3.2"/>
    </reaction>
</comment>
<dbReference type="GO" id="GO:0030288">
    <property type="term" value="C:outer membrane-bounded periplasmic space"/>
    <property type="evidence" value="ECO:0007669"/>
    <property type="project" value="InterPro"/>
</dbReference>
<evidence type="ECO:0000313" key="5">
    <source>
        <dbReference type="Proteomes" id="UP000013063"/>
    </source>
</evidence>
<dbReference type="SUPFAM" id="SSF48317">
    <property type="entry name" value="Acid phosphatase/Vanadium-dependent haloperoxidase"/>
    <property type="match status" value="1"/>
</dbReference>
<dbReference type="PRINTS" id="PR00483">
    <property type="entry name" value="BACPHPHTASE"/>
</dbReference>
<dbReference type="Proteomes" id="UP000013063">
    <property type="component" value="Unassembled WGS sequence"/>
</dbReference>
<feature type="chain" id="PRO_5004339351" description="Acid phosphatase" evidence="2">
    <location>
        <begin position="24"/>
        <end position="238"/>
    </location>
</feature>
<dbReference type="InterPro" id="IPR001011">
    <property type="entry name" value="Acid_Pase_classA_bac"/>
</dbReference>
<dbReference type="AlphaFoldDB" id="R0D5S0"/>
<comment type="similarity">
    <text evidence="1">Belongs to the class A bacterial acid phosphatase family.</text>
</comment>
<evidence type="ECO:0000259" key="3">
    <source>
        <dbReference type="SMART" id="SM00014"/>
    </source>
</evidence>
<dbReference type="InterPro" id="IPR036938">
    <property type="entry name" value="PAP2/HPO_sf"/>
</dbReference>
<name>R0D5S0_CAUVI</name>
<dbReference type="PIRSF" id="PIRSF000897">
    <property type="entry name" value="Acid_Ptase_ClsA"/>
    <property type="match status" value="1"/>
</dbReference>
<dbReference type="PATRIC" id="fig|1292034.3.peg.417"/>
<organism evidence="4 5">
    <name type="scientific">Caulobacter vibrioides OR37</name>
    <dbReference type="NCBI Taxonomy" id="1292034"/>
    <lineage>
        <taxon>Bacteria</taxon>
        <taxon>Pseudomonadati</taxon>
        <taxon>Pseudomonadota</taxon>
        <taxon>Alphaproteobacteria</taxon>
        <taxon>Caulobacterales</taxon>
        <taxon>Caulobacteraceae</taxon>
        <taxon>Caulobacter</taxon>
    </lineage>
</organism>
<dbReference type="RefSeq" id="WP_004615490.1">
    <property type="nucleotide sequence ID" value="NZ_APMP01000001.1"/>
</dbReference>
<dbReference type="STRING" id="1292034.OR37_00419"/>
<dbReference type="OrthoDB" id="9805301at2"/>
<dbReference type="eggNOG" id="COG0671">
    <property type="taxonomic scope" value="Bacteria"/>
</dbReference>
<evidence type="ECO:0000313" key="4">
    <source>
        <dbReference type="EMBL" id="ENZ83911.1"/>
    </source>
</evidence>
<dbReference type="Pfam" id="PF01569">
    <property type="entry name" value="PAP2"/>
    <property type="match status" value="1"/>
</dbReference>
<keyword evidence="2" id="KW-0732">Signal</keyword>
<dbReference type="GO" id="GO:0003993">
    <property type="term" value="F:acid phosphatase activity"/>
    <property type="evidence" value="ECO:0007669"/>
    <property type="project" value="UniProtKB-EC"/>
</dbReference>
<sequence length="238" mass="24720" precursor="true">MTKPRIILCSLLLATVAVGGAHAQDAKLKAHLLSSAELDASRILPPPPAEGSAAAASELSELRAVVAARTPATLAQAKSDDETKNASIFSDAMGAGFDLKALPATAKLMAEVRAEEKAAADAAKNRFQRKRPWLIDNSLASCSREDEPLSSYPSGHATMGYSMAVVLADIAPSHAPALLARAKTYAESRLVCGMHFRADIVGGQVLGTAVALELLRNPAFKADRDAAAAELAAAKLAP</sequence>
<keyword evidence="5" id="KW-1185">Reference proteome</keyword>
<reference evidence="4 5" key="1">
    <citation type="journal article" date="2013" name="Genome Announc.">
        <title>Draft Genome Sequence for Caulobacter sp. Strain OR37, a Bacterium Tolerant to Heavy Metals.</title>
        <authorList>
            <person name="Utturkar S.M."/>
            <person name="Bollmann A."/>
            <person name="Brzoska R.M."/>
            <person name="Klingeman D.M."/>
            <person name="Epstein S.E."/>
            <person name="Palumbo A.V."/>
            <person name="Brown S.D."/>
        </authorList>
    </citation>
    <scope>NUCLEOTIDE SEQUENCE [LARGE SCALE GENOMIC DNA]</scope>
    <source>
        <strain evidence="4 5">OR37</strain>
    </source>
</reference>
<protein>
    <recommendedName>
        <fullName evidence="1">Acid phosphatase</fullName>
        <ecNumber evidence="1">3.1.3.2</ecNumber>
    </recommendedName>
</protein>